<keyword evidence="2" id="KW-0012">Acyltransferase</keyword>
<comment type="catalytic activity">
    <reaction evidence="5">
        <text>L-seryl-[protein] + acetyl-CoA = O-acetyl-L-seryl-[protein] + CoA</text>
        <dbReference type="Rhea" id="RHEA:59392"/>
        <dbReference type="Rhea" id="RHEA-COMP:9863"/>
        <dbReference type="Rhea" id="RHEA-COMP:15352"/>
        <dbReference type="ChEBI" id="CHEBI:29999"/>
        <dbReference type="ChEBI" id="CHEBI:57287"/>
        <dbReference type="ChEBI" id="CHEBI:57288"/>
        <dbReference type="ChEBI" id="CHEBI:141128"/>
    </reaction>
    <physiologicalReaction direction="left-to-right" evidence="5">
        <dbReference type="Rhea" id="RHEA:59393"/>
    </physiologicalReaction>
</comment>
<organism evidence="7 8">
    <name type="scientific">Bartonella pachyuromydis</name>
    <dbReference type="NCBI Taxonomy" id="931097"/>
    <lineage>
        <taxon>Bacteria</taxon>
        <taxon>Pseudomonadati</taxon>
        <taxon>Pseudomonadota</taxon>
        <taxon>Alphaproteobacteria</taxon>
        <taxon>Hyphomicrobiales</taxon>
        <taxon>Bartonellaceae</taxon>
        <taxon>Bartonella</taxon>
    </lineage>
</organism>
<evidence type="ECO:0000256" key="4">
    <source>
        <dbReference type="ARBA" id="ARBA00048364"/>
    </source>
</evidence>
<evidence type="ECO:0000256" key="5">
    <source>
        <dbReference type="ARBA" id="ARBA00048662"/>
    </source>
</evidence>
<dbReference type="Proteomes" id="UP001501699">
    <property type="component" value="Unassembled WGS sequence"/>
</dbReference>
<dbReference type="InterPro" id="IPR005083">
    <property type="entry name" value="YopJ-like"/>
</dbReference>
<sequence length="312" mass="35366">MKPQNSKNTAHSSSATPESESANASLTSPLENLEQLNVEKEPKIPFSREELKDIIVGLERDIANGKWLKGNYHYANTDLKMMPALIENANRKYQGLNLKLITTSEGLVFSIKEAIAHGVQSSRYIVNTSDKGIHFLVLDQRTIDNKTSLIAFESATLKNEIPLLLAIRIQFIIQEQLPECYLSKMEMDIQRSSSECGIMSLALAKKLHTESEKLTRMHKDNINGVLNKTHLTLPPEKVDPYLPASFYKHTQGRRRLGEYIKSNPEAEHEKVNKKNETLSERFHKNLVETEGKTVSVSLHRKRVSEYKSTLAL</sequence>
<protein>
    <submittedName>
        <fullName evidence="7">Type III secretion system YopJ family effector YopP</fullName>
    </submittedName>
</protein>
<comment type="similarity">
    <text evidence="3">Belongs to the acetyltransferase YopJ family.</text>
</comment>
<proteinExistence type="inferred from homology"/>
<dbReference type="Pfam" id="PF03421">
    <property type="entry name" value="Acetyltransf_14"/>
    <property type="match status" value="1"/>
</dbReference>
<dbReference type="EMBL" id="BAABJA010000007">
    <property type="protein sequence ID" value="GAA4664740.1"/>
    <property type="molecule type" value="Genomic_DNA"/>
</dbReference>
<feature type="compositionally biased region" description="Polar residues" evidence="6">
    <location>
        <begin position="1"/>
        <end position="30"/>
    </location>
</feature>
<evidence type="ECO:0000256" key="3">
    <source>
        <dbReference type="ARBA" id="ARBA00023785"/>
    </source>
</evidence>
<evidence type="ECO:0000256" key="1">
    <source>
        <dbReference type="ARBA" id="ARBA00022679"/>
    </source>
</evidence>
<keyword evidence="8" id="KW-1185">Reference proteome</keyword>
<evidence type="ECO:0000256" key="6">
    <source>
        <dbReference type="SAM" id="MobiDB-lite"/>
    </source>
</evidence>
<accession>A0ABP8VKR1</accession>
<comment type="catalytic activity">
    <reaction evidence="4">
        <text>L-threonyl-[protein] + acetyl-CoA = O-acetyl-L-threonyl-[protein] + CoA</text>
        <dbReference type="Rhea" id="RHEA:65340"/>
        <dbReference type="Rhea" id="RHEA-COMP:11060"/>
        <dbReference type="Rhea" id="RHEA-COMP:16780"/>
        <dbReference type="ChEBI" id="CHEBI:30013"/>
        <dbReference type="ChEBI" id="CHEBI:57287"/>
        <dbReference type="ChEBI" id="CHEBI:57288"/>
        <dbReference type="ChEBI" id="CHEBI:141025"/>
    </reaction>
    <physiologicalReaction direction="left-to-right" evidence="4">
        <dbReference type="Rhea" id="RHEA:65341"/>
    </physiologicalReaction>
</comment>
<evidence type="ECO:0000256" key="2">
    <source>
        <dbReference type="ARBA" id="ARBA00023315"/>
    </source>
</evidence>
<dbReference type="NCBIfam" id="NF011898">
    <property type="entry name" value="PRK15371.1"/>
    <property type="match status" value="1"/>
</dbReference>
<reference evidence="8" key="1">
    <citation type="journal article" date="2019" name="Int. J. Syst. Evol. Microbiol.">
        <title>The Global Catalogue of Microorganisms (GCM) 10K type strain sequencing project: providing services to taxonomists for standard genome sequencing and annotation.</title>
        <authorList>
            <consortium name="The Broad Institute Genomics Platform"/>
            <consortium name="The Broad Institute Genome Sequencing Center for Infectious Disease"/>
            <person name="Wu L."/>
            <person name="Ma J."/>
        </authorList>
    </citation>
    <scope>NUCLEOTIDE SEQUENCE [LARGE SCALE GENOMIC DNA]</scope>
    <source>
        <strain evidence="8">JCM 17714</strain>
    </source>
</reference>
<feature type="region of interest" description="Disordered" evidence="6">
    <location>
        <begin position="1"/>
        <end position="34"/>
    </location>
</feature>
<comment type="caution">
    <text evidence="7">The sequence shown here is derived from an EMBL/GenBank/DDBJ whole genome shotgun (WGS) entry which is preliminary data.</text>
</comment>
<evidence type="ECO:0000313" key="8">
    <source>
        <dbReference type="Proteomes" id="UP001501699"/>
    </source>
</evidence>
<evidence type="ECO:0000313" key="7">
    <source>
        <dbReference type="EMBL" id="GAA4664740.1"/>
    </source>
</evidence>
<name>A0ABP8VKR1_9HYPH</name>
<dbReference type="RefSeq" id="WP_345119218.1">
    <property type="nucleotide sequence ID" value="NZ_BAABJA010000007.1"/>
</dbReference>
<gene>
    <name evidence="7" type="primary">yopP_2</name>
    <name evidence="7" type="ORF">GCM10023262_11900</name>
</gene>
<keyword evidence="1" id="KW-0808">Transferase</keyword>